<evidence type="ECO:0000256" key="2">
    <source>
        <dbReference type="ARBA" id="ARBA00007471"/>
    </source>
</evidence>
<dbReference type="GO" id="GO:0005737">
    <property type="term" value="C:cytoplasm"/>
    <property type="evidence" value="ECO:0007669"/>
    <property type="project" value="TreeGrafter"/>
</dbReference>
<dbReference type="OrthoDB" id="271628at2759"/>
<feature type="region of interest" description="Disordered" evidence="7">
    <location>
        <begin position="112"/>
        <end position="150"/>
    </location>
</feature>
<dbReference type="GO" id="GO:0046856">
    <property type="term" value="P:phosphatidylinositol dephosphorylation"/>
    <property type="evidence" value="ECO:0007669"/>
    <property type="project" value="TreeGrafter"/>
</dbReference>
<feature type="non-terminal residue" evidence="9">
    <location>
        <position position="1"/>
    </location>
</feature>
<dbReference type="GO" id="GO:0016020">
    <property type="term" value="C:membrane"/>
    <property type="evidence" value="ECO:0007669"/>
    <property type="project" value="TreeGrafter"/>
</dbReference>
<dbReference type="InterPro" id="IPR029021">
    <property type="entry name" value="Prot-tyrosine_phosphatase-like"/>
</dbReference>
<feature type="binding site" evidence="6">
    <location>
        <begin position="619"/>
        <end position="622"/>
    </location>
    <ligand>
        <name>substrate</name>
    </ligand>
</feature>
<dbReference type="Proteomes" id="UP000054653">
    <property type="component" value="Unassembled WGS sequence"/>
</dbReference>
<evidence type="ECO:0000256" key="1">
    <source>
        <dbReference type="ARBA" id="ARBA00004184"/>
    </source>
</evidence>
<dbReference type="InterPro" id="IPR003595">
    <property type="entry name" value="Tyr_Pase_cat"/>
</dbReference>
<feature type="region of interest" description="Disordered" evidence="7">
    <location>
        <begin position="40"/>
        <end position="65"/>
    </location>
</feature>
<dbReference type="PANTHER" id="PTHR10807">
    <property type="entry name" value="MYOTUBULARIN-RELATED"/>
    <property type="match status" value="1"/>
</dbReference>
<comment type="caution">
    <text evidence="9">The sequence shown here is derived from an EMBL/GenBank/DDBJ whole genome shotgun (WGS) entry which is preliminary data.</text>
</comment>
<organism evidence="9 10">
    <name type="scientific">Trichinella britovi</name>
    <name type="common">Parasitic roundworm</name>
    <dbReference type="NCBI Taxonomy" id="45882"/>
    <lineage>
        <taxon>Eukaryota</taxon>
        <taxon>Metazoa</taxon>
        <taxon>Ecdysozoa</taxon>
        <taxon>Nematoda</taxon>
        <taxon>Enoplea</taxon>
        <taxon>Dorylaimia</taxon>
        <taxon>Trichinellida</taxon>
        <taxon>Trichinellidae</taxon>
        <taxon>Trichinella</taxon>
    </lineage>
</organism>
<comment type="similarity">
    <text evidence="2">Belongs to the protein-tyrosine phosphatase family. Non-receptor class myotubularin subfamily.</text>
</comment>
<reference evidence="9 10" key="1">
    <citation type="submission" date="2015-01" db="EMBL/GenBank/DDBJ databases">
        <title>Evolution of Trichinella species and genotypes.</title>
        <authorList>
            <person name="Korhonen P.K."/>
            <person name="Edoardo P."/>
            <person name="Giuseppe L.R."/>
            <person name="Gasser R.B."/>
        </authorList>
    </citation>
    <scope>NUCLEOTIDE SEQUENCE [LARGE SCALE GENOMIC DNA]</scope>
    <source>
        <strain evidence="9">ISS120</strain>
    </source>
</reference>
<sequence>LEALDCAPECDCAIKLILTIGKRFLSTTILSIWEAKPLEMNDEKSSDRRTREKERHYAHSKGKTGDQITAMGIGETTWVMFPLLKTSKHCRLRSSKTTSKISDLHPFLSRERNLTAKEGTSKAETDHAPKKDTKETLDGKDDSKNLVKESRRNARTERLTLITSKRSDTLEENSPVKWNHTRILHLMVAYGAVVYSRTVSADEEITTRLVISKCRVILTKRVTIPILELIAALVAVRLVTYTAGQLSLMIDQITCVQSNEKVLKRRNLTLIDVFATHCKSRPHKMEIHHGMSSMDRWILGTDRANVKFFEINANASMKSEVMYAGERELLAGENLQLTESQIGFLSCVGKVLGTLYITNYRLYFESDDKNCLLNVPLGVINRIDKVGYSNMSRGEDSYGIEVTCKDIRILRFSNRQENHSRRPLFECLQKYAFPLSNKLMLFSFESKERFPVNGWDVYNLISEFGRMGIPNQNWRITTINTDYRFSETYPAYVDDFSHIVCEVVCKTFFSVQLCVPVTASDDDLVKVASFRSRARIPNKINTSGMKIMQSCLTAVAWVCCWLHPDGNAALTRSAQPSVGVTARRNHDDEQYLQKIIDVNGKSKKLYIMDARPVVNARVNKAKGGGYESEVAYPNAELVFLNIENIHVMRESMRKLRDLCAPRADYKNWFTNLDETRWLEHIRLILCGAARIVDKIENHATSVLVHCSDGWDRTSQLTSLAMLMLDPYYRTLKGFEVLIEKEWCSFGHKFAQRVGHGDDKHSDPERSPVFLQFIDCVYQLTMQFPTSFEFNMQLLITILDHLYSCRFGTFLFNNEKQRVEAAVKEKTNSLWSFINSSAALYMNPAYILNSHLLLPCCSARRMKFWSEYYLRWNPADNSLQRMKQMQEFYKQMVSIRRAVSEQLDEIRRKKLQKQTTVYSEDLFPESEDDALTTLRVEKVQLFRKFNKTKKSFLYTYSSVPKTPHGQNIAPCTKTTVTQR</sequence>
<evidence type="ECO:0000256" key="5">
    <source>
        <dbReference type="PIRSR" id="PIRSR630564-1"/>
    </source>
</evidence>
<proteinExistence type="inferred from homology"/>
<keyword evidence="10" id="KW-1185">Reference proteome</keyword>
<dbReference type="AlphaFoldDB" id="A0A0V1CRI0"/>
<dbReference type="PROSITE" id="PS51339">
    <property type="entry name" value="PPASE_MYOTUBULARIN"/>
    <property type="match status" value="1"/>
</dbReference>
<keyword evidence="4" id="KW-0443">Lipid metabolism</keyword>
<evidence type="ECO:0000256" key="6">
    <source>
        <dbReference type="PIRSR" id="PIRSR630564-2"/>
    </source>
</evidence>
<dbReference type="Gene3D" id="2.30.29.30">
    <property type="entry name" value="Pleckstrin-homology domain (PH domain)/Phosphotyrosine-binding domain (PTB)"/>
    <property type="match status" value="1"/>
</dbReference>
<protein>
    <recommendedName>
        <fullName evidence="3">phosphatidylinositol-3,5-bisphosphate 3-phosphatase</fullName>
        <ecNumber evidence="3">3.1.3.95</ecNumber>
    </recommendedName>
</protein>
<dbReference type="InterPro" id="IPR030564">
    <property type="entry name" value="Myotubularin"/>
</dbReference>
<feature type="compositionally biased region" description="Basic and acidic residues" evidence="7">
    <location>
        <begin position="40"/>
        <end position="57"/>
    </location>
</feature>
<dbReference type="SUPFAM" id="SSF50729">
    <property type="entry name" value="PH domain-like"/>
    <property type="match status" value="1"/>
</dbReference>
<feature type="domain" description="Myotubularin phosphatase" evidence="8">
    <location>
        <begin position="454"/>
        <end position="868"/>
    </location>
</feature>
<dbReference type="PROSITE" id="PS00383">
    <property type="entry name" value="TYR_PHOSPHATASE_1"/>
    <property type="match status" value="1"/>
</dbReference>
<dbReference type="SUPFAM" id="SSF52799">
    <property type="entry name" value="(Phosphotyrosine protein) phosphatases II"/>
    <property type="match status" value="1"/>
</dbReference>
<dbReference type="CDD" id="cd13223">
    <property type="entry name" value="PH-GRAM_MTM-like"/>
    <property type="match status" value="1"/>
</dbReference>
<gene>
    <name evidence="9" type="primary">MTMR2</name>
    <name evidence="9" type="ORF">T03_6116</name>
</gene>
<evidence type="ECO:0000256" key="7">
    <source>
        <dbReference type="SAM" id="MobiDB-lite"/>
    </source>
</evidence>
<evidence type="ECO:0000259" key="8">
    <source>
        <dbReference type="PROSITE" id="PS51339"/>
    </source>
</evidence>
<evidence type="ECO:0000313" key="9">
    <source>
        <dbReference type="EMBL" id="KRY51897.1"/>
    </source>
</evidence>
<dbReference type="InterPro" id="IPR016130">
    <property type="entry name" value="Tyr_Pase_AS"/>
</dbReference>
<feature type="binding site" evidence="6">
    <location>
        <begin position="644"/>
        <end position="645"/>
    </location>
    <ligand>
        <name>substrate</name>
    </ligand>
</feature>
<dbReference type="InterPro" id="IPR010569">
    <property type="entry name" value="Myotubularin-like_Pase_dom"/>
</dbReference>
<feature type="active site" description="Phosphocysteine intermediate" evidence="5">
    <location>
        <position position="706"/>
    </location>
</feature>
<dbReference type="EC" id="3.1.3.95" evidence="3"/>
<evidence type="ECO:0000256" key="4">
    <source>
        <dbReference type="ARBA" id="ARBA00023098"/>
    </source>
</evidence>
<evidence type="ECO:0000313" key="10">
    <source>
        <dbReference type="Proteomes" id="UP000054653"/>
    </source>
</evidence>
<evidence type="ECO:0000256" key="3">
    <source>
        <dbReference type="ARBA" id="ARBA00012903"/>
    </source>
</evidence>
<accession>A0A0V1CRI0</accession>
<dbReference type="GO" id="GO:0012505">
    <property type="term" value="C:endomembrane system"/>
    <property type="evidence" value="ECO:0007669"/>
    <property type="project" value="UniProtKB-SubCell"/>
</dbReference>
<name>A0A0V1CRI0_TRIBR</name>
<dbReference type="SMART" id="SM00404">
    <property type="entry name" value="PTPc_motif"/>
    <property type="match status" value="1"/>
</dbReference>
<dbReference type="InterPro" id="IPR011993">
    <property type="entry name" value="PH-like_dom_sf"/>
</dbReference>
<feature type="binding site" evidence="6">
    <location>
        <begin position="706"/>
        <end position="712"/>
    </location>
    <ligand>
        <name>substrate</name>
    </ligand>
</feature>
<dbReference type="PANTHER" id="PTHR10807:SF128">
    <property type="entry name" value="PHOSPHATIDYLINOSITOL-3,5-BISPHOSPHATE 3-PHOSPHATASE"/>
    <property type="match status" value="1"/>
</dbReference>
<dbReference type="InterPro" id="IPR004182">
    <property type="entry name" value="GRAM"/>
</dbReference>
<feature type="non-terminal residue" evidence="9">
    <location>
        <position position="978"/>
    </location>
</feature>
<dbReference type="GO" id="GO:0052629">
    <property type="term" value="F:phosphatidylinositol-3,5-bisphosphate 3-phosphatase activity"/>
    <property type="evidence" value="ECO:0007669"/>
    <property type="project" value="UniProtKB-EC"/>
</dbReference>
<dbReference type="OMA" id="HIVLLIQ"/>
<dbReference type="Pfam" id="PF06602">
    <property type="entry name" value="Myotub-related"/>
    <property type="match status" value="2"/>
</dbReference>
<dbReference type="Pfam" id="PF05380">
    <property type="entry name" value="Peptidase_A17"/>
    <property type="match status" value="1"/>
</dbReference>
<dbReference type="GO" id="GO:0004438">
    <property type="term" value="F:phosphatidylinositol-3-phosphate phosphatase activity"/>
    <property type="evidence" value="ECO:0007669"/>
    <property type="project" value="TreeGrafter"/>
</dbReference>
<dbReference type="Pfam" id="PF02893">
    <property type="entry name" value="GRAM"/>
    <property type="match status" value="1"/>
</dbReference>
<comment type="subcellular location">
    <subcellularLocation>
        <location evidence="1">Endomembrane system</location>
        <topology evidence="1">Peripheral membrane protein</topology>
    </subcellularLocation>
</comment>
<dbReference type="InterPro" id="IPR008042">
    <property type="entry name" value="Retrotrans_Pao"/>
</dbReference>
<dbReference type="EMBL" id="JYDI01000115">
    <property type="protein sequence ID" value="KRY51897.1"/>
    <property type="molecule type" value="Genomic_DNA"/>
</dbReference>